<feature type="compositionally biased region" description="Polar residues" evidence="1">
    <location>
        <begin position="36"/>
        <end position="50"/>
    </location>
</feature>
<protein>
    <submittedName>
        <fullName evidence="2">Uncharacterized protein</fullName>
    </submittedName>
</protein>
<dbReference type="EnsemblMetazoa" id="CJA30999.1">
    <property type="protein sequence ID" value="CJA30999.1"/>
    <property type="gene ID" value="WBGene00206846"/>
</dbReference>
<keyword evidence="3" id="KW-1185">Reference proteome</keyword>
<name>A0A8R1ICK2_CAEJA</name>
<accession>A0A8R1ICK2</accession>
<sequence length="86" mass="9726">MNSSQRRSIMFGDRLVVEMDIDPYASNIDTPEDLKVSSTHNRTESSSPKSSAAVKFKKHKKPAQRSEEKKENEASEIEEPSVKNKC</sequence>
<proteinExistence type="predicted"/>
<dbReference type="AlphaFoldDB" id="A0A8R1ICK2"/>
<reference evidence="3" key="1">
    <citation type="submission" date="2010-08" db="EMBL/GenBank/DDBJ databases">
        <authorList>
            <consortium name="Caenorhabditis japonica Sequencing Consortium"/>
            <person name="Wilson R.K."/>
        </authorList>
    </citation>
    <scope>NUCLEOTIDE SEQUENCE [LARGE SCALE GENOMIC DNA]</scope>
    <source>
        <strain evidence="3">DF5081</strain>
    </source>
</reference>
<feature type="region of interest" description="Disordered" evidence="1">
    <location>
        <begin position="25"/>
        <end position="86"/>
    </location>
</feature>
<reference evidence="2" key="2">
    <citation type="submission" date="2022-06" db="UniProtKB">
        <authorList>
            <consortium name="EnsemblMetazoa"/>
        </authorList>
    </citation>
    <scope>IDENTIFICATION</scope>
    <source>
        <strain evidence="2">DF5081</strain>
    </source>
</reference>
<dbReference type="Proteomes" id="UP000005237">
    <property type="component" value="Unassembled WGS sequence"/>
</dbReference>
<evidence type="ECO:0000313" key="3">
    <source>
        <dbReference type="Proteomes" id="UP000005237"/>
    </source>
</evidence>
<feature type="compositionally biased region" description="Basic and acidic residues" evidence="1">
    <location>
        <begin position="64"/>
        <end position="73"/>
    </location>
</feature>
<organism evidence="2 3">
    <name type="scientific">Caenorhabditis japonica</name>
    <dbReference type="NCBI Taxonomy" id="281687"/>
    <lineage>
        <taxon>Eukaryota</taxon>
        <taxon>Metazoa</taxon>
        <taxon>Ecdysozoa</taxon>
        <taxon>Nematoda</taxon>
        <taxon>Chromadorea</taxon>
        <taxon>Rhabditida</taxon>
        <taxon>Rhabditina</taxon>
        <taxon>Rhabditomorpha</taxon>
        <taxon>Rhabditoidea</taxon>
        <taxon>Rhabditidae</taxon>
        <taxon>Peloderinae</taxon>
        <taxon>Caenorhabditis</taxon>
    </lineage>
</organism>
<evidence type="ECO:0000256" key="1">
    <source>
        <dbReference type="SAM" id="MobiDB-lite"/>
    </source>
</evidence>
<evidence type="ECO:0000313" key="2">
    <source>
        <dbReference type="EnsemblMetazoa" id="CJA30999.1"/>
    </source>
</evidence>